<dbReference type="PROSITE" id="PS51155">
    <property type="entry name" value="CHIT_BIND_RR_2"/>
    <property type="match status" value="1"/>
</dbReference>
<sequence>MKMIVLCVLAVAAVARADYHDNVFHFSTVQRPTAFRSQYQQPSAAYITKYSQPASAQYYQSANTQFYQPAATQYFQPATAYRREYYEQPAVVNTAYAQPQALLQTPFVYNAPSVYQAPVTTAFQPQLNGISSYASSFSGPQYRILKHTQEVDPSGPYRAHYQTENGITNTEEGALTVGSEGPAVAKKGSYSYTGPDGRQYSVNWVADEFGFRAAGDHLPTPPSVPSSVYKK</sequence>
<dbReference type="GO" id="GO:0062129">
    <property type="term" value="C:chitin-based extracellular matrix"/>
    <property type="evidence" value="ECO:0007669"/>
    <property type="project" value="TreeGrafter"/>
</dbReference>
<dbReference type="AlphaFoldDB" id="A0A6J1RYV3"/>
<dbReference type="PANTHER" id="PTHR10380">
    <property type="entry name" value="CUTICLE PROTEIN"/>
    <property type="match status" value="1"/>
</dbReference>
<keyword evidence="2" id="KW-0732">Signal</keyword>
<keyword evidence="3" id="KW-1185">Reference proteome</keyword>
<feature type="chain" id="PRO_5026942897" evidence="2">
    <location>
        <begin position="18"/>
        <end position="231"/>
    </location>
</feature>
<dbReference type="GO" id="GO:0008010">
    <property type="term" value="F:structural constituent of chitin-based larval cuticle"/>
    <property type="evidence" value="ECO:0007669"/>
    <property type="project" value="TreeGrafter"/>
</dbReference>
<dbReference type="Proteomes" id="UP000504606">
    <property type="component" value="Unplaced"/>
</dbReference>
<evidence type="ECO:0000256" key="1">
    <source>
        <dbReference type="PROSITE-ProRule" id="PRU00497"/>
    </source>
</evidence>
<dbReference type="PANTHER" id="PTHR10380:SF238">
    <property type="entry name" value="CUTICULAR PROTEIN 65EA-RELATED"/>
    <property type="match status" value="1"/>
</dbReference>
<accession>A0A6J1RYV3</accession>
<reference evidence="4" key="1">
    <citation type="submission" date="2025-08" db="UniProtKB">
        <authorList>
            <consortium name="RefSeq"/>
        </authorList>
    </citation>
    <scope>IDENTIFICATION</scope>
    <source>
        <tissue evidence="4">Whole organism</tissue>
    </source>
</reference>
<evidence type="ECO:0000313" key="4">
    <source>
        <dbReference type="RefSeq" id="XP_026273967.1"/>
    </source>
</evidence>
<name>A0A6J1RYV3_FRAOC</name>
<dbReference type="KEGG" id="foc:113203471"/>
<dbReference type="InterPro" id="IPR000618">
    <property type="entry name" value="Insect_cuticle"/>
</dbReference>
<proteinExistence type="predicted"/>
<evidence type="ECO:0000256" key="2">
    <source>
        <dbReference type="SAM" id="SignalP"/>
    </source>
</evidence>
<organism evidence="3 4">
    <name type="scientific">Frankliniella occidentalis</name>
    <name type="common">Western flower thrips</name>
    <name type="synonym">Euthrips occidentalis</name>
    <dbReference type="NCBI Taxonomy" id="133901"/>
    <lineage>
        <taxon>Eukaryota</taxon>
        <taxon>Metazoa</taxon>
        <taxon>Ecdysozoa</taxon>
        <taxon>Arthropoda</taxon>
        <taxon>Hexapoda</taxon>
        <taxon>Insecta</taxon>
        <taxon>Pterygota</taxon>
        <taxon>Neoptera</taxon>
        <taxon>Paraneoptera</taxon>
        <taxon>Thysanoptera</taxon>
        <taxon>Terebrantia</taxon>
        <taxon>Thripoidea</taxon>
        <taxon>Thripidae</taxon>
        <taxon>Frankliniella</taxon>
    </lineage>
</organism>
<dbReference type="Pfam" id="PF00379">
    <property type="entry name" value="Chitin_bind_4"/>
    <property type="match status" value="1"/>
</dbReference>
<evidence type="ECO:0000313" key="3">
    <source>
        <dbReference type="Proteomes" id="UP000504606"/>
    </source>
</evidence>
<protein>
    <submittedName>
        <fullName evidence="4">Endocuticle structural glycoprotein SgAbd-1-like isoform X1</fullName>
    </submittedName>
</protein>
<feature type="signal peptide" evidence="2">
    <location>
        <begin position="1"/>
        <end position="17"/>
    </location>
</feature>
<dbReference type="RefSeq" id="XP_026273967.1">
    <property type="nucleotide sequence ID" value="XM_026418182.2"/>
</dbReference>
<keyword evidence="1" id="KW-0193">Cuticle</keyword>
<dbReference type="GeneID" id="113203471"/>
<gene>
    <name evidence="4" type="primary">LOC113203471</name>
</gene>
<dbReference type="InterPro" id="IPR050468">
    <property type="entry name" value="Cuticle_Struct_Prot"/>
</dbReference>
<dbReference type="PRINTS" id="PR00947">
    <property type="entry name" value="CUTICLE"/>
</dbReference>